<accession>A0AAU7ZRR0</accession>
<dbReference type="InterPro" id="IPR052042">
    <property type="entry name" value="Tail_sheath_structural"/>
</dbReference>
<dbReference type="Pfam" id="PF17482">
    <property type="entry name" value="Phage_sheath_1C"/>
    <property type="match status" value="1"/>
</dbReference>
<name>A0AAU7ZRR0_9BACT</name>
<evidence type="ECO:0000259" key="2">
    <source>
        <dbReference type="Pfam" id="PF04984"/>
    </source>
</evidence>
<dbReference type="Pfam" id="PF04984">
    <property type="entry name" value="Phage_sheath_1"/>
    <property type="match status" value="1"/>
</dbReference>
<dbReference type="InterPro" id="IPR020287">
    <property type="entry name" value="Tail_sheath_C"/>
</dbReference>
<comment type="similarity">
    <text evidence="1">Belongs to the myoviridae tail sheath protein family.</text>
</comment>
<reference evidence="4" key="2">
    <citation type="journal article" date="2024" name="Environ. Microbiol.">
        <title>Genome analysis and description of Tunturibacter gen. nov. expands the diversity of Terriglobia in tundra soils.</title>
        <authorList>
            <person name="Messyasz A."/>
            <person name="Mannisto M.K."/>
            <person name="Kerkhof L.J."/>
            <person name="Haggblom M.M."/>
        </authorList>
    </citation>
    <scope>NUCLEOTIDE SEQUENCE</scope>
    <source>
        <strain evidence="4">X5P6</strain>
    </source>
</reference>
<dbReference type="PANTHER" id="PTHR35861:SF1">
    <property type="entry name" value="PHAGE TAIL SHEATH PROTEIN"/>
    <property type="match status" value="1"/>
</dbReference>
<feature type="domain" description="Tail sheath protein subtilisin-like" evidence="2">
    <location>
        <begin position="572"/>
        <end position="721"/>
    </location>
</feature>
<proteinExistence type="inferred from homology"/>
<protein>
    <submittedName>
        <fullName evidence="4">Phage tail sheath subtilisin-like domain-containing protein</fullName>
    </submittedName>
</protein>
<dbReference type="RefSeq" id="WP_353064453.1">
    <property type="nucleotide sequence ID" value="NZ_CP132942.1"/>
</dbReference>
<evidence type="ECO:0000313" key="4">
    <source>
        <dbReference type="EMBL" id="XCB33615.1"/>
    </source>
</evidence>
<dbReference type="InterPro" id="IPR035089">
    <property type="entry name" value="Phage_sheath_subtilisin"/>
</dbReference>
<feature type="domain" description="Tail sheath protein C-terminal" evidence="3">
    <location>
        <begin position="722"/>
        <end position="827"/>
    </location>
</feature>
<dbReference type="KEGG" id="tpsc:RBB77_01655"/>
<sequence>MPEYLYPGVYVEEIDTGNKPIEGVSTSTAGFLGIAERGAITPTLLTSFGDYQRAYGGYVKDALGDHYLAYAVEGFFQNGGLRCFVQRVFHQDLVTPANSALSASATVGGITISANGPGAWGNTVAYQISNAGLADPTLFKLTVLYWTGTPSPDLVSNPTIAEVYDNLSSVPTSSTFYDGAINNVSNLISVAQTAPGRPPNNPVSATGTDPNVQVSSQTTTPLTQLPAGATLIITAGQSKASFIQNTDPTKGPTIITVTDLINNINLDTTVGAKASLNRAGNLTIVDPLGRGSLGLTGTLLMVSLGTFSPTNGGSNLNLLVGSTTALTGNSALPDGGTLVLTAGAATVTFKVNASAGPIKSVSDLIKAINADAVVGAKASLDASGRLNIQDPQLRNNLAATGTLAVAGTTLGGFSAAAATLNNAGTPILLQGGGDGLNPNLLVGAVGGLTAPTPLPDTETLVLTAGAATVTFTVSAAAGPIKLLGDLIAAISTDVVVGAQASLDGAGRLNLSDPLMRGNLTVTGTLTIVVPPLKAPVLGAFSKATAQLVPEDFQGTDEDPTQKTGLTALADVDEIAIVCCPDEYYFGPANTTIAGMLQSQCESLKNRFAILESPVSAGQPENNNPSVNSEYAAYYYPWLYVANPNTGVQLLVPPCGHMAGIYARSDTNVGVQKDPANEVINGIVKLQLQTNNQQQAILNVKGVNVLRYFTGAGNLVWGGRTTSTDPDWQYINVRRIFIFVESSIQRGTQWVVFDINSDPTWRRVVRSVSDFLTGLWRDGVLQGATKDQAFFVRCDNTTMTQADIDAGRLICIIGIAPVKPAEFVIFRIGQWYGGSDITEQ</sequence>
<organism evidence="4">
    <name type="scientific">Tunturiibacter psychrotolerans</name>
    <dbReference type="NCBI Taxonomy" id="3069686"/>
    <lineage>
        <taxon>Bacteria</taxon>
        <taxon>Pseudomonadati</taxon>
        <taxon>Acidobacteriota</taxon>
        <taxon>Terriglobia</taxon>
        <taxon>Terriglobales</taxon>
        <taxon>Acidobacteriaceae</taxon>
        <taxon>Tunturiibacter</taxon>
    </lineage>
</organism>
<evidence type="ECO:0000259" key="3">
    <source>
        <dbReference type="Pfam" id="PF17482"/>
    </source>
</evidence>
<dbReference type="EMBL" id="CP132942">
    <property type="protein sequence ID" value="XCB33615.1"/>
    <property type="molecule type" value="Genomic_DNA"/>
</dbReference>
<gene>
    <name evidence="4" type="ORF">RBB77_01655</name>
</gene>
<dbReference type="Gene3D" id="3.40.50.11780">
    <property type="match status" value="2"/>
</dbReference>
<reference evidence="4" key="1">
    <citation type="submission" date="2023-08" db="EMBL/GenBank/DDBJ databases">
        <authorList>
            <person name="Messyasz A."/>
            <person name="Mannisto M.K."/>
            <person name="Kerkhof L.J."/>
            <person name="Haggblom M."/>
        </authorList>
    </citation>
    <scope>NUCLEOTIDE SEQUENCE</scope>
    <source>
        <strain evidence="4">X5P6</strain>
    </source>
</reference>
<dbReference type="PANTHER" id="PTHR35861">
    <property type="match status" value="1"/>
</dbReference>
<evidence type="ECO:0000256" key="1">
    <source>
        <dbReference type="ARBA" id="ARBA00008005"/>
    </source>
</evidence>
<dbReference type="AlphaFoldDB" id="A0AAU7ZRR0"/>